<dbReference type="EMBL" id="NESQ01000163">
    <property type="protein sequence ID" value="PUU77119.1"/>
    <property type="molecule type" value="Genomic_DNA"/>
</dbReference>
<keyword evidence="2" id="KW-1133">Transmembrane helix</keyword>
<comment type="caution">
    <text evidence="3">The sequence shown here is derived from an EMBL/GenBank/DDBJ whole genome shotgun (WGS) entry which is preliminary data.</text>
</comment>
<feature type="transmembrane region" description="Helical" evidence="2">
    <location>
        <begin position="54"/>
        <end position="73"/>
    </location>
</feature>
<accession>A0A2T6ZNN7</accession>
<feature type="region of interest" description="Disordered" evidence="1">
    <location>
        <begin position="348"/>
        <end position="369"/>
    </location>
</feature>
<protein>
    <submittedName>
        <fullName evidence="3">Uncharacterized protein</fullName>
    </submittedName>
</protein>
<gene>
    <name evidence="3" type="ORF">B9Z19DRAFT_197636</name>
</gene>
<dbReference type="Proteomes" id="UP000244722">
    <property type="component" value="Unassembled WGS sequence"/>
</dbReference>
<evidence type="ECO:0000256" key="1">
    <source>
        <dbReference type="SAM" id="MobiDB-lite"/>
    </source>
</evidence>
<organism evidence="3 4">
    <name type="scientific">Tuber borchii</name>
    <name type="common">White truffle</name>
    <dbReference type="NCBI Taxonomy" id="42251"/>
    <lineage>
        <taxon>Eukaryota</taxon>
        <taxon>Fungi</taxon>
        <taxon>Dikarya</taxon>
        <taxon>Ascomycota</taxon>
        <taxon>Pezizomycotina</taxon>
        <taxon>Pezizomycetes</taxon>
        <taxon>Pezizales</taxon>
        <taxon>Tuberaceae</taxon>
        <taxon>Tuber</taxon>
    </lineage>
</organism>
<evidence type="ECO:0000313" key="4">
    <source>
        <dbReference type="Proteomes" id="UP000244722"/>
    </source>
</evidence>
<dbReference type="OrthoDB" id="5318669at2759"/>
<keyword evidence="4" id="KW-1185">Reference proteome</keyword>
<evidence type="ECO:0000256" key="2">
    <source>
        <dbReference type="SAM" id="Phobius"/>
    </source>
</evidence>
<name>A0A2T6ZNN7_TUBBO</name>
<reference evidence="3 4" key="1">
    <citation type="submission" date="2017-04" db="EMBL/GenBank/DDBJ databases">
        <title>Draft genome sequence of Tuber borchii Vittad., a whitish edible truffle.</title>
        <authorList>
            <consortium name="DOE Joint Genome Institute"/>
            <person name="Murat C."/>
            <person name="Kuo A."/>
            <person name="Barry K.W."/>
            <person name="Clum A."/>
            <person name="Dockter R.B."/>
            <person name="Fauchery L."/>
            <person name="Iotti M."/>
            <person name="Kohler A."/>
            <person name="Labutti K."/>
            <person name="Lindquist E.A."/>
            <person name="Lipzen A."/>
            <person name="Ohm R.A."/>
            <person name="Wang M."/>
            <person name="Grigoriev I.V."/>
            <person name="Zambonelli A."/>
            <person name="Martin F.M."/>
        </authorList>
    </citation>
    <scope>NUCLEOTIDE SEQUENCE [LARGE SCALE GENOMIC DNA]</scope>
    <source>
        <strain evidence="3 4">Tbo3840</strain>
    </source>
</reference>
<keyword evidence="2" id="KW-0472">Membrane</keyword>
<feature type="transmembrane region" description="Helical" evidence="2">
    <location>
        <begin position="180"/>
        <end position="203"/>
    </location>
</feature>
<dbReference type="AlphaFoldDB" id="A0A2T6ZNN7"/>
<keyword evidence="2" id="KW-0812">Transmembrane</keyword>
<sequence>MFRGKFLGFRLSGKTGVEGGDAGTSSRGTPVPSPKEIQAPTDPPRGVYLRKHHLQTYLIGLWILCIIAYIASIEKAIHAHQLSQAVEDPTPESLSFGLRGTRRRQETVQIFSFARTILTAVHIPIITATLSSTLPILTQRTKGRGTSINAEQLFMLADRTWAGAGGWYEAFRVRRLSWEWWKLTILVFACFAGFPFVTLGYIATSDQYWSPYQFQGVYAFRFNQTLPAIRQSMISELSDWIYRFPQREIGMTRFQKPCTSFGPDGKTPYSFYPPADQTNKLGHFVTYLMPLDAEPRLVVANTMGMLQNLQCRTLERSEKPKYIDMSKTEWKCMTDCANATDSISENMCHAQSSKGRPGPSGQSAQITSCGQPANTFDGVSNKVILTKARIVEVEVAYKLDPPYESVSTSVFPPPQNAWSFRAGDNITADRYYVDILRCSAALIPGDGIVDSVIRRFMHFMPYGLGLAHETPEVMDYLEQALPEMLNITLHPVLSLLHSTFLSSNYGPNNNISGSFNTSLPAFFGLQRPTSESSRSTKIFPTEVSAKTGYNPGDKFVIDNMVRLNGDKFIDAFVSLANSSFVGALPKFIVSTRRPGFSYQTDVKLTRGIPMAIAPLVILIPVLIVFYLAAREWNTPTWTEFLDSFAMFRLGRSWERELDGSGALKLKECWQVRNIPGVVGDAVPRKVMENSGKEYVGEIKLGGEGELSPRVKYA</sequence>
<feature type="transmembrane region" description="Helical" evidence="2">
    <location>
        <begin position="608"/>
        <end position="629"/>
    </location>
</feature>
<feature type="region of interest" description="Disordered" evidence="1">
    <location>
        <begin position="17"/>
        <end position="44"/>
    </location>
</feature>
<proteinExistence type="predicted"/>
<evidence type="ECO:0000313" key="3">
    <source>
        <dbReference type="EMBL" id="PUU77119.1"/>
    </source>
</evidence>